<evidence type="ECO:0000313" key="3">
    <source>
        <dbReference type="Proteomes" id="UP000586042"/>
    </source>
</evidence>
<accession>A0A7Y6IDP9</accession>
<dbReference type="Proteomes" id="UP000586042">
    <property type="component" value="Unassembled WGS sequence"/>
</dbReference>
<organism evidence="2 3">
    <name type="scientific">Nonomuraea montanisoli</name>
    <dbReference type="NCBI Taxonomy" id="2741721"/>
    <lineage>
        <taxon>Bacteria</taxon>
        <taxon>Bacillati</taxon>
        <taxon>Actinomycetota</taxon>
        <taxon>Actinomycetes</taxon>
        <taxon>Streptosporangiales</taxon>
        <taxon>Streptosporangiaceae</taxon>
        <taxon>Nonomuraea</taxon>
    </lineage>
</organism>
<dbReference type="EMBL" id="JABWGN010000015">
    <property type="protein sequence ID" value="NUW36358.1"/>
    <property type="molecule type" value="Genomic_DNA"/>
</dbReference>
<dbReference type="AlphaFoldDB" id="A0A7Y6IDP9"/>
<name>A0A7Y6IDP9_9ACTN</name>
<reference evidence="2 3" key="1">
    <citation type="submission" date="2020-06" db="EMBL/GenBank/DDBJ databases">
        <title>Nonomuraea sp. SMC257, a novel actinomycete isolated from soil.</title>
        <authorList>
            <person name="Chanama M."/>
        </authorList>
    </citation>
    <scope>NUCLEOTIDE SEQUENCE [LARGE SCALE GENOMIC DNA]</scope>
    <source>
        <strain evidence="2 3">SMC257</strain>
    </source>
</reference>
<evidence type="ECO:0000313" key="2">
    <source>
        <dbReference type="EMBL" id="NUW36358.1"/>
    </source>
</evidence>
<protein>
    <submittedName>
        <fullName evidence="2">DUF4232 domain-containing protein</fullName>
    </submittedName>
</protein>
<proteinExistence type="predicted"/>
<keyword evidence="3" id="KW-1185">Reference proteome</keyword>
<dbReference type="InterPro" id="IPR025326">
    <property type="entry name" value="DUF4232"/>
</dbReference>
<dbReference type="RefSeq" id="WP_175593814.1">
    <property type="nucleotide sequence ID" value="NZ_JABWGN010000015.1"/>
</dbReference>
<evidence type="ECO:0000259" key="1">
    <source>
        <dbReference type="Pfam" id="PF14016"/>
    </source>
</evidence>
<sequence length="159" mass="15980">MGLGLLVAGTAFAQTRPVSPVVSRKPVPARQVASDTCPSGDLEMRFGRIDPGAGNRYVPLTFTNVSGVSCVLSGHPGVALLDADGATLPVTVRHVDGPGAVETLKPGASVRSVLHWTVVEPGCVSPAGLRATPPDGGTGLTVPLPEGRVCGGVDVTPVG</sequence>
<comment type="caution">
    <text evidence="2">The sequence shown here is derived from an EMBL/GenBank/DDBJ whole genome shotgun (WGS) entry which is preliminary data.</text>
</comment>
<feature type="domain" description="DUF4232" evidence="1">
    <location>
        <begin position="37"/>
        <end position="158"/>
    </location>
</feature>
<gene>
    <name evidence="2" type="ORF">HTZ77_33855</name>
</gene>
<dbReference type="Pfam" id="PF14016">
    <property type="entry name" value="DUF4232"/>
    <property type="match status" value="1"/>
</dbReference>